<gene>
    <name evidence="2" type="ORF">SEPMUDRAFT_147106</name>
</gene>
<accession>M3B5R5</accession>
<dbReference type="AlphaFoldDB" id="M3B5R5"/>
<protein>
    <submittedName>
        <fullName evidence="2">Uncharacterized protein</fullName>
    </submittedName>
</protein>
<feature type="region of interest" description="Disordered" evidence="1">
    <location>
        <begin position="1"/>
        <end position="65"/>
    </location>
</feature>
<evidence type="ECO:0000313" key="2">
    <source>
        <dbReference type="EMBL" id="EMF15142.1"/>
    </source>
</evidence>
<dbReference type="GeneID" id="27901221"/>
<feature type="compositionally biased region" description="Low complexity" evidence="1">
    <location>
        <begin position="10"/>
        <end position="32"/>
    </location>
</feature>
<dbReference type="RefSeq" id="XP_016763263.1">
    <property type="nucleotide sequence ID" value="XM_016904084.1"/>
</dbReference>
<feature type="region of interest" description="Disordered" evidence="1">
    <location>
        <begin position="77"/>
        <end position="106"/>
    </location>
</feature>
<feature type="compositionally biased region" description="Polar residues" evidence="1">
    <location>
        <begin position="45"/>
        <end position="62"/>
    </location>
</feature>
<dbReference type="OMA" id="NHAWLAL"/>
<evidence type="ECO:0000256" key="1">
    <source>
        <dbReference type="SAM" id="MobiDB-lite"/>
    </source>
</evidence>
<feature type="region of interest" description="Disordered" evidence="1">
    <location>
        <begin position="122"/>
        <end position="144"/>
    </location>
</feature>
<sequence>MDYNDPSRRQYAQQTSYAAQQSQSGSTQPGSQFNTPGGSVERFRQSSGYLQQSPQAVASTARASGDAQVYAFPQSSQYGAGPSATAQSMQYSSDLHGADAPRQSDSAHYQQYGSNVMYGMAQSTQQATQSPYDPVSRYSQRPGTASETLASQFGASQTAAAQYYLAGQSLPSATVPELAASQLPSQYQPSAYAAAGPSSTYTSTMMDPTQSGAYSYAATANQYTPSSAQSVDQAFANYQSQIRTLFTSVREGALREVGGLLMDVSHYLLGNAEALGLTRDDDNLHDERIRLWDEFNRAWLVTLEKQRELTQEYLQNQGLREPLSIMSVQILEHLSRELVRLCDSVEKHGLVDYQMGVAEEEIMDLLIRCLSLLDPDSATTGAESSVSASRDR</sequence>
<dbReference type="eggNOG" id="ENOG502S0NF">
    <property type="taxonomic scope" value="Eukaryota"/>
</dbReference>
<dbReference type="EMBL" id="KB456261">
    <property type="protein sequence ID" value="EMF15142.1"/>
    <property type="molecule type" value="Genomic_DNA"/>
</dbReference>
<dbReference type="HOGENOM" id="CLU_033551_0_0_1"/>
<dbReference type="OrthoDB" id="5552418at2759"/>
<keyword evidence="3" id="KW-1185">Reference proteome</keyword>
<feature type="compositionally biased region" description="Polar residues" evidence="1">
    <location>
        <begin position="77"/>
        <end position="93"/>
    </location>
</feature>
<name>M3B5R5_SPHMS</name>
<proteinExistence type="predicted"/>
<organism evidence="2 3">
    <name type="scientific">Sphaerulina musiva (strain SO2202)</name>
    <name type="common">Poplar stem canker fungus</name>
    <name type="synonym">Septoria musiva</name>
    <dbReference type="NCBI Taxonomy" id="692275"/>
    <lineage>
        <taxon>Eukaryota</taxon>
        <taxon>Fungi</taxon>
        <taxon>Dikarya</taxon>
        <taxon>Ascomycota</taxon>
        <taxon>Pezizomycotina</taxon>
        <taxon>Dothideomycetes</taxon>
        <taxon>Dothideomycetidae</taxon>
        <taxon>Mycosphaerellales</taxon>
        <taxon>Mycosphaerellaceae</taxon>
        <taxon>Sphaerulina</taxon>
    </lineage>
</organism>
<reference evidence="2 3" key="1">
    <citation type="journal article" date="2012" name="PLoS Pathog.">
        <title>Diverse lifestyles and strategies of plant pathogenesis encoded in the genomes of eighteen Dothideomycetes fungi.</title>
        <authorList>
            <person name="Ohm R.A."/>
            <person name="Feau N."/>
            <person name="Henrissat B."/>
            <person name="Schoch C.L."/>
            <person name="Horwitz B.A."/>
            <person name="Barry K.W."/>
            <person name="Condon B.J."/>
            <person name="Copeland A.C."/>
            <person name="Dhillon B."/>
            <person name="Glaser F."/>
            <person name="Hesse C.N."/>
            <person name="Kosti I."/>
            <person name="LaButti K."/>
            <person name="Lindquist E.A."/>
            <person name="Lucas S."/>
            <person name="Salamov A.A."/>
            <person name="Bradshaw R.E."/>
            <person name="Ciuffetti L."/>
            <person name="Hamelin R.C."/>
            <person name="Kema G.H.J."/>
            <person name="Lawrence C."/>
            <person name="Scott J.A."/>
            <person name="Spatafora J.W."/>
            <person name="Turgeon B.G."/>
            <person name="de Wit P.J.G.M."/>
            <person name="Zhong S."/>
            <person name="Goodwin S.B."/>
            <person name="Grigoriev I.V."/>
        </authorList>
    </citation>
    <scope>NUCLEOTIDE SEQUENCE [LARGE SCALE GENOMIC DNA]</scope>
    <source>
        <strain evidence="2 3">SO2202</strain>
    </source>
</reference>
<dbReference type="Proteomes" id="UP000016931">
    <property type="component" value="Unassembled WGS sequence"/>
</dbReference>
<evidence type="ECO:0000313" key="3">
    <source>
        <dbReference type="Proteomes" id="UP000016931"/>
    </source>
</evidence>